<sequence>MDKKVIAINKEPRIPDIHKSVRPAFLLRGSLKAVIPLEMASTPVNEVVPFAKARNSKKAVSGWTSSFVTAGGSITVPNVPAKKRTKPTMTIKNVKMRKK</sequence>
<dbReference type="EMBL" id="VSSQ01021328">
    <property type="protein sequence ID" value="MPM66842.1"/>
    <property type="molecule type" value="Genomic_DNA"/>
</dbReference>
<evidence type="ECO:0000313" key="1">
    <source>
        <dbReference type="EMBL" id="MPM66842.1"/>
    </source>
</evidence>
<protein>
    <submittedName>
        <fullName evidence="1">Uncharacterized protein</fullName>
    </submittedName>
</protein>
<name>A0A645BNU2_9ZZZZ</name>
<reference evidence="1" key="1">
    <citation type="submission" date="2019-08" db="EMBL/GenBank/DDBJ databases">
        <authorList>
            <person name="Kucharzyk K."/>
            <person name="Murdoch R.W."/>
            <person name="Higgins S."/>
            <person name="Loffler F."/>
        </authorList>
    </citation>
    <scope>NUCLEOTIDE SEQUENCE</scope>
</reference>
<dbReference type="AlphaFoldDB" id="A0A645BNU2"/>
<accession>A0A645BNU2</accession>
<comment type="caution">
    <text evidence="1">The sequence shown here is derived from an EMBL/GenBank/DDBJ whole genome shotgun (WGS) entry which is preliminary data.</text>
</comment>
<gene>
    <name evidence="1" type="ORF">SDC9_113754</name>
</gene>
<organism evidence="1">
    <name type="scientific">bioreactor metagenome</name>
    <dbReference type="NCBI Taxonomy" id="1076179"/>
    <lineage>
        <taxon>unclassified sequences</taxon>
        <taxon>metagenomes</taxon>
        <taxon>ecological metagenomes</taxon>
    </lineage>
</organism>
<proteinExistence type="predicted"/>